<keyword evidence="2" id="KW-1185">Reference proteome</keyword>
<accession>A0A6I4VWG6</accession>
<dbReference type="RefSeq" id="WP_160802300.1">
    <property type="nucleotide sequence ID" value="NZ_WUUL01000010.1"/>
</dbReference>
<sequence>MTLPFDNNTSVRNLLGEVFRANPELKDIGGWILERSGGKQRRKRLNRNVNALVAAIEDLNKMMERVAEGSSTYNKLVEVKKHIEQSMNNRLNS</sequence>
<protein>
    <submittedName>
        <fullName evidence="1">Uncharacterized protein</fullName>
    </submittedName>
</protein>
<dbReference type="EMBL" id="WUUL01000010">
    <property type="protein sequence ID" value="MXQ54948.1"/>
    <property type="molecule type" value="Genomic_DNA"/>
</dbReference>
<organism evidence="1 2">
    <name type="scientific">Shimazuella alba</name>
    <dbReference type="NCBI Taxonomy" id="2690964"/>
    <lineage>
        <taxon>Bacteria</taxon>
        <taxon>Bacillati</taxon>
        <taxon>Bacillota</taxon>
        <taxon>Bacilli</taxon>
        <taxon>Bacillales</taxon>
        <taxon>Thermoactinomycetaceae</taxon>
        <taxon>Shimazuella</taxon>
    </lineage>
</organism>
<reference evidence="1 2" key="1">
    <citation type="submission" date="2019-12" db="EMBL/GenBank/DDBJ databases">
        <title>Whole-genome analyses of novel actinobacteria.</title>
        <authorList>
            <person name="Sahin N."/>
            <person name="Saygin H."/>
        </authorList>
    </citation>
    <scope>NUCLEOTIDE SEQUENCE [LARGE SCALE GENOMIC DNA]</scope>
    <source>
        <strain evidence="1 2">KC615</strain>
    </source>
</reference>
<name>A0A6I4VWG6_9BACL</name>
<dbReference type="Proteomes" id="UP000430692">
    <property type="component" value="Unassembled WGS sequence"/>
</dbReference>
<dbReference type="AlphaFoldDB" id="A0A6I4VWG6"/>
<comment type="caution">
    <text evidence="1">The sequence shown here is derived from an EMBL/GenBank/DDBJ whole genome shotgun (WGS) entry which is preliminary data.</text>
</comment>
<evidence type="ECO:0000313" key="2">
    <source>
        <dbReference type="Proteomes" id="UP000430692"/>
    </source>
</evidence>
<proteinExistence type="predicted"/>
<evidence type="ECO:0000313" key="1">
    <source>
        <dbReference type="EMBL" id="MXQ54948.1"/>
    </source>
</evidence>
<gene>
    <name evidence="1" type="ORF">GSM42_14725</name>
</gene>